<proteinExistence type="predicted"/>
<dbReference type="AlphaFoldDB" id="A0A8T5GE37"/>
<dbReference type="EMBL" id="JABJNZ010000021">
    <property type="protein sequence ID" value="MBT4870219.1"/>
    <property type="molecule type" value="Genomic_DNA"/>
</dbReference>
<dbReference type="Proteomes" id="UP000722459">
    <property type="component" value="Unassembled WGS sequence"/>
</dbReference>
<reference evidence="2" key="1">
    <citation type="journal article" date="2021" name="ISME J.">
        <title>Mercury methylation by metabolically versatile and cosmopolitan marine bacteria.</title>
        <authorList>
            <person name="Lin H."/>
            <person name="Ascher D.B."/>
            <person name="Myung Y."/>
            <person name="Lamborg C.H."/>
            <person name="Hallam S.J."/>
            <person name="Gionfriddo C.M."/>
            <person name="Holt K.E."/>
            <person name="Moreau J.W."/>
        </authorList>
    </citation>
    <scope>NUCLEOTIDE SEQUENCE</scope>
    <source>
        <strain evidence="2">SI075_bin30</strain>
    </source>
</reference>
<organism evidence="2 3">
    <name type="scientific">Candidatus Iainarchaeum sp</name>
    <dbReference type="NCBI Taxonomy" id="3101447"/>
    <lineage>
        <taxon>Archaea</taxon>
        <taxon>Candidatus Iainarchaeota</taxon>
        <taxon>Candidatus Iainarchaeia</taxon>
        <taxon>Candidatus Iainarchaeales</taxon>
        <taxon>Candidatus Iainarchaeaceae</taxon>
        <taxon>Candidatus Iainarchaeum</taxon>
    </lineage>
</organism>
<evidence type="ECO:0000313" key="2">
    <source>
        <dbReference type="EMBL" id="MBT4870219.1"/>
    </source>
</evidence>
<gene>
    <name evidence="2" type="ORF">HON47_01460</name>
</gene>
<feature type="region of interest" description="Disordered" evidence="1">
    <location>
        <begin position="1"/>
        <end position="21"/>
    </location>
</feature>
<accession>A0A8T5GE37</accession>
<evidence type="ECO:0000256" key="1">
    <source>
        <dbReference type="SAM" id="MobiDB-lite"/>
    </source>
</evidence>
<protein>
    <submittedName>
        <fullName evidence="2">Uncharacterized protein</fullName>
    </submittedName>
</protein>
<evidence type="ECO:0000313" key="3">
    <source>
        <dbReference type="Proteomes" id="UP000722459"/>
    </source>
</evidence>
<sequence>MGDTGDDIYEKKDVEEQLENDEIDAGEAGFMEGYESPNMIVCKKCKKKLKNEFGVDLEKCHEETNDTGETIWVCDCCEEEE</sequence>
<comment type="caution">
    <text evidence="2">The sequence shown here is derived from an EMBL/GenBank/DDBJ whole genome shotgun (WGS) entry which is preliminary data.</text>
</comment>
<name>A0A8T5GE37_9ARCH</name>